<dbReference type="PANTHER" id="PTHR46796">
    <property type="entry name" value="HTH-TYPE TRANSCRIPTIONAL ACTIVATOR RHAS-RELATED"/>
    <property type="match status" value="1"/>
</dbReference>
<dbReference type="EMBL" id="CP014544">
    <property type="protein sequence ID" value="AMO67294.1"/>
    <property type="molecule type" value="Genomic_DNA"/>
</dbReference>
<reference evidence="5 6" key="1">
    <citation type="submission" date="2015-12" db="EMBL/GenBank/DDBJ databases">
        <authorList>
            <person name="Shamseldin A."/>
            <person name="Moawad H."/>
            <person name="Abd El-Rahim W.M."/>
            <person name="Sadowsky M.J."/>
        </authorList>
    </citation>
    <scope>NUCLEOTIDE SEQUENCE [LARGE SCALE GENOMIC DNA]</scope>
    <source>
        <strain evidence="5 6">SM2</strain>
    </source>
</reference>
<keyword evidence="1" id="KW-0805">Transcription regulation</keyword>
<dbReference type="SUPFAM" id="SSF46689">
    <property type="entry name" value="Homeodomain-like"/>
    <property type="match status" value="1"/>
</dbReference>
<accession>A0A127M254</accession>
<dbReference type="Gene3D" id="1.10.10.60">
    <property type="entry name" value="Homeodomain-like"/>
    <property type="match status" value="1"/>
</dbReference>
<evidence type="ECO:0000259" key="4">
    <source>
        <dbReference type="PROSITE" id="PS01124"/>
    </source>
</evidence>
<dbReference type="PROSITE" id="PS01124">
    <property type="entry name" value="HTH_ARAC_FAMILY_2"/>
    <property type="match status" value="1"/>
</dbReference>
<dbReference type="GO" id="GO:0003700">
    <property type="term" value="F:DNA-binding transcription factor activity"/>
    <property type="evidence" value="ECO:0007669"/>
    <property type="project" value="InterPro"/>
</dbReference>
<dbReference type="PRINTS" id="PR00032">
    <property type="entry name" value="HTHARAC"/>
</dbReference>
<proteinExistence type="predicted"/>
<dbReference type="Proteomes" id="UP000074119">
    <property type="component" value="Chromosome"/>
</dbReference>
<evidence type="ECO:0000313" key="6">
    <source>
        <dbReference type="Proteomes" id="UP000074119"/>
    </source>
</evidence>
<organism evidence="5 6">
    <name type="scientific">Zhongshania aliphaticivorans</name>
    <dbReference type="NCBI Taxonomy" id="1470434"/>
    <lineage>
        <taxon>Bacteria</taxon>
        <taxon>Pseudomonadati</taxon>
        <taxon>Pseudomonadota</taxon>
        <taxon>Gammaproteobacteria</taxon>
        <taxon>Cellvibrionales</taxon>
        <taxon>Spongiibacteraceae</taxon>
        <taxon>Zhongshania</taxon>
    </lineage>
</organism>
<evidence type="ECO:0000313" key="5">
    <source>
        <dbReference type="EMBL" id="AMO67294.1"/>
    </source>
</evidence>
<dbReference type="InterPro" id="IPR020449">
    <property type="entry name" value="Tscrpt_reg_AraC-type_HTH"/>
</dbReference>
<dbReference type="STRING" id="1470434.AZF00_02805"/>
<dbReference type="AlphaFoldDB" id="A0A127M254"/>
<protein>
    <recommendedName>
        <fullName evidence="4">HTH araC/xylS-type domain-containing protein</fullName>
    </recommendedName>
</protein>
<evidence type="ECO:0000256" key="3">
    <source>
        <dbReference type="ARBA" id="ARBA00023163"/>
    </source>
</evidence>
<evidence type="ECO:0000256" key="2">
    <source>
        <dbReference type="ARBA" id="ARBA00023125"/>
    </source>
</evidence>
<dbReference type="Pfam" id="PF14525">
    <property type="entry name" value="AraC_binding_2"/>
    <property type="match status" value="1"/>
</dbReference>
<dbReference type="InterPro" id="IPR050204">
    <property type="entry name" value="AraC_XylS_family_regulators"/>
</dbReference>
<keyword evidence="3" id="KW-0804">Transcription</keyword>
<dbReference type="InterPro" id="IPR018060">
    <property type="entry name" value="HTH_AraC"/>
</dbReference>
<dbReference type="InterPro" id="IPR009057">
    <property type="entry name" value="Homeodomain-like_sf"/>
</dbReference>
<feature type="domain" description="HTH araC/xylS-type" evidence="4">
    <location>
        <begin position="230"/>
        <end position="331"/>
    </location>
</feature>
<evidence type="ECO:0000256" key="1">
    <source>
        <dbReference type="ARBA" id="ARBA00023015"/>
    </source>
</evidence>
<dbReference type="GO" id="GO:0043565">
    <property type="term" value="F:sequence-specific DNA binding"/>
    <property type="evidence" value="ECO:0007669"/>
    <property type="project" value="InterPro"/>
</dbReference>
<dbReference type="KEGG" id="zal:AZF00_02805"/>
<dbReference type="SMART" id="SM00342">
    <property type="entry name" value="HTH_ARAC"/>
    <property type="match status" value="1"/>
</dbReference>
<keyword evidence="2" id="KW-0238">DNA-binding</keyword>
<dbReference type="Pfam" id="PF12833">
    <property type="entry name" value="HTH_18"/>
    <property type="match status" value="1"/>
</dbReference>
<dbReference type="RefSeq" id="WP_008248103.1">
    <property type="nucleotide sequence ID" value="NZ_CP014544.1"/>
</dbReference>
<dbReference type="InterPro" id="IPR035418">
    <property type="entry name" value="AraC-bd_2"/>
</dbReference>
<gene>
    <name evidence="5" type="ORF">AZF00_02805</name>
</gene>
<sequence length="341" mass="37975">MNGIKSVNRESDVMSRLGWCPSNTKQLGNFREWQDFVHDNFPWLEHKDYSGGGFEAEVSTHRFGGGDANTIDLSTISASDGEVVRTRHLAEVADAGFIKIIWQLNGKIHLEQNNNNCLILPGQAAVCDTARPYRIAMAESSRFAVLTLPHQACPGWDHIGSAICGTRLLKGASISAALGSLMALSVAIREDESSEDMVTVIQAIQAMTTKALHRSAATQGMSKFDNPRLYKVQRHILNNIANPEFATDDLAAEMCMSRRSLYMLFEESNTTPARLIRDTRLELAMHMLADNAQRHRKITDIVFDIGFNDYATFSRIFKIQYGQTPSEFRAVSLAITQEGHH</sequence>
<dbReference type="PANTHER" id="PTHR46796:SF6">
    <property type="entry name" value="ARAC SUBFAMILY"/>
    <property type="match status" value="1"/>
</dbReference>
<name>A0A127M254_9GAMM</name>